<organism evidence="2 3">
    <name type="scientific">Pirellulimonas nuda</name>
    <dbReference type="NCBI Taxonomy" id="2528009"/>
    <lineage>
        <taxon>Bacteria</taxon>
        <taxon>Pseudomonadati</taxon>
        <taxon>Planctomycetota</taxon>
        <taxon>Planctomycetia</taxon>
        <taxon>Pirellulales</taxon>
        <taxon>Lacipirellulaceae</taxon>
        <taxon>Pirellulimonas</taxon>
    </lineage>
</organism>
<dbReference type="AlphaFoldDB" id="A0A518DBP3"/>
<evidence type="ECO:0000259" key="1">
    <source>
        <dbReference type="Pfam" id="PF07596"/>
    </source>
</evidence>
<dbReference type="InterPro" id="IPR027558">
    <property type="entry name" value="Pre_pil_HX9DG_C"/>
</dbReference>
<keyword evidence="3" id="KW-1185">Reference proteome</keyword>
<dbReference type="Proteomes" id="UP000317429">
    <property type="component" value="Chromosome"/>
</dbReference>
<dbReference type="Pfam" id="PF07963">
    <property type="entry name" value="N_methyl"/>
    <property type="match status" value="1"/>
</dbReference>
<dbReference type="EMBL" id="CP036291">
    <property type="protein sequence ID" value="QDU88892.1"/>
    <property type="molecule type" value="Genomic_DNA"/>
</dbReference>
<dbReference type="SUPFAM" id="SSF54523">
    <property type="entry name" value="Pili subunits"/>
    <property type="match status" value="1"/>
</dbReference>
<gene>
    <name evidence="2" type="primary">xcpT_7</name>
    <name evidence="2" type="ORF">Pla175_22760</name>
</gene>
<evidence type="ECO:0000313" key="2">
    <source>
        <dbReference type="EMBL" id="QDU88892.1"/>
    </source>
</evidence>
<dbReference type="Pfam" id="PF07596">
    <property type="entry name" value="SBP_bac_10"/>
    <property type="match status" value="1"/>
</dbReference>
<dbReference type="InterPro" id="IPR045584">
    <property type="entry name" value="Pilin-like"/>
</dbReference>
<dbReference type="Gene3D" id="3.30.700.10">
    <property type="entry name" value="Glycoprotein, Type 4 Pilin"/>
    <property type="match status" value="1"/>
</dbReference>
<sequence>MSRRSSQAFTLVELLVVIAIIGILVALLLPAVQAAREAARRTECTNKLKQASLSLQNYHSARREFPPGVVIDEACCDRSMKTYTNWCIETLPYMENENLQSLYDRSADSGDASNASFRETFIKELFCPSDYEPELLLPESGPGGGWTAQSTRNPRLFMTSSYRGMSGRTDGRTTWYLAEDLPTSNTSDTPIPFGWRGPLHVVRVDEAGFPVGRNSVTLRPEKVARITDGTSKTILLGEQTNLHPPRRTFWAYSFGNYILSSAAPQRRTFLADYNECTMQGGTGGARPCMAGWYSNHPGGINVQMCDGSGSFINFDIDMTVFVSMGSVAGEEVVSGADL</sequence>
<dbReference type="RefSeq" id="WP_145284391.1">
    <property type="nucleotide sequence ID" value="NZ_CP036291.1"/>
</dbReference>
<dbReference type="NCBIfam" id="TIGR02532">
    <property type="entry name" value="IV_pilin_GFxxxE"/>
    <property type="match status" value="1"/>
</dbReference>
<dbReference type="KEGG" id="pnd:Pla175_22760"/>
<dbReference type="InterPro" id="IPR012902">
    <property type="entry name" value="N_methyl_site"/>
</dbReference>
<dbReference type="PANTHER" id="PTHR30093:SF2">
    <property type="entry name" value="TYPE II SECRETION SYSTEM PROTEIN H"/>
    <property type="match status" value="1"/>
</dbReference>
<dbReference type="InterPro" id="IPR011453">
    <property type="entry name" value="DUF1559"/>
</dbReference>
<name>A0A518DBP3_9BACT</name>
<evidence type="ECO:0000313" key="3">
    <source>
        <dbReference type="Proteomes" id="UP000317429"/>
    </source>
</evidence>
<accession>A0A518DBP3</accession>
<dbReference type="NCBIfam" id="TIGR04294">
    <property type="entry name" value="pre_pil_HX9DG"/>
    <property type="match status" value="1"/>
</dbReference>
<feature type="domain" description="DUF1559" evidence="1">
    <location>
        <begin position="33"/>
        <end position="318"/>
    </location>
</feature>
<dbReference type="PANTHER" id="PTHR30093">
    <property type="entry name" value="GENERAL SECRETION PATHWAY PROTEIN G"/>
    <property type="match status" value="1"/>
</dbReference>
<dbReference type="OrthoDB" id="255848at2"/>
<proteinExistence type="predicted"/>
<reference evidence="2 3" key="1">
    <citation type="submission" date="2019-02" db="EMBL/GenBank/DDBJ databases">
        <title>Deep-cultivation of Planctomycetes and their phenomic and genomic characterization uncovers novel biology.</title>
        <authorList>
            <person name="Wiegand S."/>
            <person name="Jogler M."/>
            <person name="Boedeker C."/>
            <person name="Pinto D."/>
            <person name="Vollmers J."/>
            <person name="Rivas-Marin E."/>
            <person name="Kohn T."/>
            <person name="Peeters S.H."/>
            <person name="Heuer A."/>
            <person name="Rast P."/>
            <person name="Oberbeckmann S."/>
            <person name="Bunk B."/>
            <person name="Jeske O."/>
            <person name="Meyerdierks A."/>
            <person name="Storesund J.E."/>
            <person name="Kallscheuer N."/>
            <person name="Luecker S."/>
            <person name="Lage O.M."/>
            <person name="Pohl T."/>
            <person name="Merkel B.J."/>
            <person name="Hornburger P."/>
            <person name="Mueller R.-W."/>
            <person name="Bruemmer F."/>
            <person name="Labrenz M."/>
            <person name="Spormann A.M."/>
            <person name="Op den Camp H."/>
            <person name="Overmann J."/>
            <person name="Amann R."/>
            <person name="Jetten M.S.M."/>
            <person name="Mascher T."/>
            <person name="Medema M.H."/>
            <person name="Devos D.P."/>
            <person name="Kaster A.-K."/>
            <person name="Ovreas L."/>
            <person name="Rohde M."/>
            <person name="Galperin M.Y."/>
            <person name="Jogler C."/>
        </authorList>
    </citation>
    <scope>NUCLEOTIDE SEQUENCE [LARGE SCALE GENOMIC DNA]</scope>
    <source>
        <strain evidence="2 3">Pla175</strain>
    </source>
</reference>
<protein>
    <submittedName>
        <fullName evidence="2">Type II secretion system protein G</fullName>
    </submittedName>
</protein>